<dbReference type="EMBL" id="JAUSUK010000002">
    <property type="protein sequence ID" value="MDQ0326255.1"/>
    <property type="molecule type" value="Genomic_DNA"/>
</dbReference>
<evidence type="ECO:0000256" key="4">
    <source>
        <dbReference type="ARBA" id="ARBA00022741"/>
    </source>
</evidence>
<reference evidence="8 9" key="1">
    <citation type="submission" date="2023-07" db="EMBL/GenBank/DDBJ databases">
        <title>Genomic Encyclopedia of Type Strains, Phase IV (KMG-IV): sequencing the most valuable type-strain genomes for metagenomic binning, comparative biology and taxonomic classification.</title>
        <authorList>
            <person name="Goeker M."/>
        </authorList>
    </citation>
    <scope>NUCLEOTIDE SEQUENCE [LARGE SCALE GENOMIC DNA]</scope>
    <source>
        <strain evidence="8 9">DSM 11549</strain>
    </source>
</reference>
<evidence type="ECO:0000256" key="6">
    <source>
        <dbReference type="HAMAP-Rule" id="MF_00836"/>
    </source>
</evidence>
<dbReference type="Gene3D" id="3.40.50.300">
    <property type="entry name" value="P-loop containing nucleotide triphosphate hydrolases"/>
    <property type="match status" value="1"/>
</dbReference>
<dbReference type="RefSeq" id="WP_307154455.1">
    <property type="nucleotide sequence ID" value="NZ_JAUSUK010000002.1"/>
</dbReference>
<evidence type="ECO:0000256" key="3">
    <source>
        <dbReference type="ARBA" id="ARBA00022679"/>
    </source>
</evidence>
<comment type="catalytic activity">
    <reaction evidence="1 6">
        <text>alpha-D-ribose 1,5-bisphosphate + ATP = 5-phospho-alpha-D-ribose 1-diphosphate + ADP</text>
        <dbReference type="Rhea" id="RHEA:20109"/>
        <dbReference type="ChEBI" id="CHEBI:30616"/>
        <dbReference type="ChEBI" id="CHEBI:58017"/>
        <dbReference type="ChEBI" id="CHEBI:68688"/>
        <dbReference type="ChEBI" id="CHEBI:456216"/>
        <dbReference type="EC" id="2.7.4.23"/>
    </reaction>
</comment>
<feature type="binding site" evidence="6">
    <location>
        <begin position="21"/>
        <end position="28"/>
    </location>
    <ligand>
        <name>ATP</name>
        <dbReference type="ChEBI" id="CHEBI:30616"/>
    </ligand>
</feature>
<accession>A0ABU0C9D4</accession>
<dbReference type="SMART" id="SM00072">
    <property type="entry name" value="GuKc"/>
    <property type="match status" value="1"/>
</dbReference>
<dbReference type="GO" id="GO:0033863">
    <property type="term" value="F:ribose 1,5-bisphosphate phosphokinase activity"/>
    <property type="evidence" value="ECO:0007669"/>
    <property type="project" value="UniProtKB-EC"/>
</dbReference>
<gene>
    <name evidence="6" type="primary">phnN</name>
    <name evidence="8" type="ORF">J2R99_002124</name>
</gene>
<dbReference type="SUPFAM" id="SSF52540">
    <property type="entry name" value="P-loop containing nucleoside triphosphate hydrolases"/>
    <property type="match status" value="1"/>
</dbReference>
<keyword evidence="9" id="KW-1185">Reference proteome</keyword>
<sequence length="198" mass="21488">MSRRVNGPQPFRSGTLVLVVGPSGAGKDSLIDYARQRLLDVPYMVFPRRTVTRSESDFEDNLTLSEAEFDEAAAAGAFALSWRAHGLAYGIPRAIEADLAGGASVVVNVSRMAIEPARTKYRPLRVVVVTARRDVLFERLNARGRESSEEIARRLDRADLVSVTGDDVTVIDNSGPLEAAGEAFVSLLQGCIGGRQER</sequence>
<comment type="caution">
    <text evidence="8">The sequence shown here is derived from an EMBL/GenBank/DDBJ whole genome shotgun (WGS) entry which is preliminary data.</text>
</comment>
<dbReference type="InterPro" id="IPR008145">
    <property type="entry name" value="GK/Ca_channel_bsu"/>
</dbReference>
<dbReference type="EC" id="2.7.4.23" evidence="6"/>
<protein>
    <recommendedName>
        <fullName evidence="6">Ribose 1,5-bisphosphate phosphokinase PhnN</fullName>
        <ecNumber evidence="6">2.7.4.23</ecNumber>
    </recommendedName>
    <alternativeName>
        <fullName evidence="6">Ribose 1,5-bisphosphokinase</fullName>
    </alternativeName>
</protein>
<comment type="function">
    <text evidence="6">Catalyzes the phosphorylation of ribose 1,5-bisphosphate to 5-phospho-D-ribosyl alpha-1-diphosphate (PRPP).</text>
</comment>
<keyword evidence="3 6" id="KW-0808">Transferase</keyword>
<dbReference type="Proteomes" id="UP001230253">
    <property type="component" value="Unassembled WGS sequence"/>
</dbReference>
<comment type="pathway">
    <text evidence="2 6">Metabolic intermediate biosynthesis; 5-phospho-alpha-D-ribose 1-diphosphate biosynthesis; 5-phospho-alpha-D-ribose 1-diphosphate from D-ribose 5-phosphate (route II): step 3/3.</text>
</comment>
<dbReference type="NCBIfam" id="TIGR02322">
    <property type="entry name" value="phosphon_PhnN"/>
    <property type="match status" value="1"/>
</dbReference>
<evidence type="ECO:0000256" key="5">
    <source>
        <dbReference type="ARBA" id="ARBA00022840"/>
    </source>
</evidence>
<evidence type="ECO:0000313" key="8">
    <source>
        <dbReference type="EMBL" id="MDQ0326255.1"/>
    </source>
</evidence>
<proteinExistence type="inferred from homology"/>
<dbReference type="InterPro" id="IPR027417">
    <property type="entry name" value="P-loop_NTPase"/>
</dbReference>
<comment type="similarity">
    <text evidence="6">Belongs to the ribose 1,5-bisphosphokinase family.</text>
</comment>
<evidence type="ECO:0000313" key="9">
    <source>
        <dbReference type="Proteomes" id="UP001230253"/>
    </source>
</evidence>
<feature type="domain" description="Guanylate kinase/L-type calcium channel beta subunit" evidence="7">
    <location>
        <begin position="13"/>
        <end position="192"/>
    </location>
</feature>
<organism evidence="8 9">
    <name type="scientific">Rhodopseudomonas julia</name>
    <dbReference type="NCBI Taxonomy" id="200617"/>
    <lineage>
        <taxon>Bacteria</taxon>
        <taxon>Pseudomonadati</taxon>
        <taxon>Pseudomonadota</taxon>
        <taxon>Alphaproteobacteria</taxon>
        <taxon>Hyphomicrobiales</taxon>
        <taxon>Nitrobacteraceae</taxon>
        <taxon>Rhodopseudomonas</taxon>
    </lineage>
</organism>
<evidence type="ECO:0000259" key="7">
    <source>
        <dbReference type="SMART" id="SM00072"/>
    </source>
</evidence>
<keyword evidence="4 6" id="KW-0547">Nucleotide-binding</keyword>
<evidence type="ECO:0000256" key="2">
    <source>
        <dbReference type="ARBA" id="ARBA00005069"/>
    </source>
</evidence>
<evidence type="ECO:0000256" key="1">
    <source>
        <dbReference type="ARBA" id="ARBA00000373"/>
    </source>
</evidence>
<dbReference type="PANTHER" id="PTHR23117">
    <property type="entry name" value="GUANYLATE KINASE-RELATED"/>
    <property type="match status" value="1"/>
</dbReference>
<dbReference type="PANTHER" id="PTHR23117:SF8">
    <property type="entry name" value="RIBOSE 1,5-BISPHOSPHATE PHOSPHOKINASE PHNN"/>
    <property type="match status" value="1"/>
</dbReference>
<keyword evidence="5 6" id="KW-0067">ATP-binding</keyword>
<name>A0ABU0C9D4_9BRAD</name>
<dbReference type="InterPro" id="IPR012699">
    <property type="entry name" value="PhnN"/>
</dbReference>
<dbReference type="HAMAP" id="MF_00836">
    <property type="entry name" value="PhnN"/>
    <property type="match status" value="1"/>
</dbReference>